<gene>
    <name evidence="2" type="ORF">COCHEDRAFT_1021635</name>
</gene>
<dbReference type="Proteomes" id="UP000016936">
    <property type="component" value="Unassembled WGS sequence"/>
</dbReference>
<organism evidence="2 3">
    <name type="scientific">Cochliobolus heterostrophus (strain C5 / ATCC 48332 / race O)</name>
    <name type="common">Southern corn leaf blight fungus</name>
    <name type="synonym">Bipolaris maydis</name>
    <dbReference type="NCBI Taxonomy" id="701091"/>
    <lineage>
        <taxon>Eukaryota</taxon>
        <taxon>Fungi</taxon>
        <taxon>Dikarya</taxon>
        <taxon>Ascomycota</taxon>
        <taxon>Pezizomycotina</taxon>
        <taxon>Dothideomycetes</taxon>
        <taxon>Pleosporomycetidae</taxon>
        <taxon>Pleosporales</taxon>
        <taxon>Pleosporineae</taxon>
        <taxon>Pleosporaceae</taxon>
        <taxon>Bipolaris</taxon>
    </lineage>
</organism>
<dbReference type="EMBL" id="KB445576">
    <property type="protein sequence ID" value="EMD91807.1"/>
    <property type="molecule type" value="Genomic_DNA"/>
</dbReference>
<feature type="compositionally biased region" description="Basic and acidic residues" evidence="1">
    <location>
        <begin position="1"/>
        <end position="13"/>
    </location>
</feature>
<dbReference type="AlphaFoldDB" id="M2UVG6"/>
<proteinExistence type="predicted"/>
<sequence>MIENKEKEEETGLKRNLIGNPNPDRTLLPLHSTSVLALLRDTPTLCKKRTPAPHLQTA</sequence>
<reference evidence="3" key="2">
    <citation type="journal article" date="2013" name="PLoS Genet.">
        <title>Comparative genome structure, secondary metabolite, and effector coding capacity across Cochliobolus pathogens.</title>
        <authorList>
            <person name="Condon B.J."/>
            <person name="Leng Y."/>
            <person name="Wu D."/>
            <person name="Bushley K.E."/>
            <person name="Ohm R.A."/>
            <person name="Otillar R."/>
            <person name="Martin J."/>
            <person name="Schackwitz W."/>
            <person name="Grimwood J."/>
            <person name="MohdZainudin N."/>
            <person name="Xue C."/>
            <person name="Wang R."/>
            <person name="Manning V.A."/>
            <person name="Dhillon B."/>
            <person name="Tu Z.J."/>
            <person name="Steffenson B.J."/>
            <person name="Salamov A."/>
            <person name="Sun H."/>
            <person name="Lowry S."/>
            <person name="LaButti K."/>
            <person name="Han J."/>
            <person name="Copeland A."/>
            <person name="Lindquist E."/>
            <person name="Barry K."/>
            <person name="Schmutz J."/>
            <person name="Baker S.E."/>
            <person name="Ciuffetti L.M."/>
            <person name="Grigoriev I.V."/>
            <person name="Zhong S."/>
            <person name="Turgeon B.G."/>
        </authorList>
    </citation>
    <scope>NUCLEOTIDE SEQUENCE [LARGE SCALE GENOMIC DNA]</scope>
    <source>
        <strain evidence="3">C5 / ATCC 48332 / race O</strain>
    </source>
</reference>
<keyword evidence="3" id="KW-1185">Reference proteome</keyword>
<evidence type="ECO:0000313" key="2">
    <source>
        <dbReference type="EMBL" id="EMD91807.1"/>
    </source>
</evidence>
<dbReference type="HOGENOM" id="CLU_3001944_0_0_1"/>
<evidence type="ECO:0000313" key="3">
    <source>
        <dbReference type="Proteomes" id="UP000016936"/>
    </source>
</evidence>
<protein>
    <submittedName>
        <fullName evidence="2">Uncharacterized protein</fullName>
    </submittedName>
</protein>
<reference evidence="2 3" key="1">
    <citation type="journal article" date="2012" name="PLoS Pathog.">
        <title>Diverse lifestyles and strategies of plant pathogenesis encoded in the genomes of eighteen Dothideomycetes fungi.</title>
        <authorList>
            <person name="Ohm R.A."/>
            <person name="Feau N."/>
            <person name="Henrissat B."/>
            <person name="Schoch C.L."/>
            <person name="Horwitz B.A."/>
            <person name="Barry K.W."/>
            <person name="Condon B.J."/>
            <person name="Copeland A.C."/>
            <person name="Dhillon B."/>
            <person name="Glaser F."/>
            <person name="Hesse C.N."/>
            <person name="Kosti I."/>
            <person name="LaButti K."/>
            <person name="Lindquist E.A."/>
            <person name="Lucas S."/>
            <person name="Salamov A.A."/>
            <person name="Bradshaw R.E."/>
            <person name="Ciuffetti L."/>
            <person name="Hamelin R.C."/>
            <person name="Kema G.H.J."/>
            <person name="Lawrence C."/>
            <person name="Scott J.A."/>
            <person name="Spatafora J.W."/>
            <person name="Turgeon B.G."/>
            <person name="de Wit P.J.G.M."/>
            <person name="Zhong S."/>
            <person name="Goodwin S.B."/>
            <person name="Grigoriev I.V."/>
        </authorList>
    </citation>
    <scope>NUCLEOTIDE SEQUENCE [LARGE SCALE GENOMIC DNA]</scope>
    <source>
        <strain evidence="3">C5 / ATCC 48332 / race O</strain>
    </source>
</reference>
<evidence type="ECO:0000256" key="1">
    <source>
        <dbReference type="SAM" id="MobiDB-lite"/>
    </source>
</evidence>
<name>M2UVG6_COCH5</name>
<feature type="non-terminal residue" evidence="2">
    <location>
        <position position="58"/>
    </location>
</feature>
<accession>M2UVG6</accession>
<feature type="region of interest" description="Disordered" evidence="1">
    <location>
        <begin position="1"/>
        <end position="25"/>
    </location>
</feature>